<dbReference type="GO" id="GO:0004519">
    <property type="term" value="F:endonuclease activity"/>
    <property type="evidence" value="ECO:0007669"/>
    <property type="project" value="InterPro"/>
</dbReference>
<dbReference type="EMBL" id="AOPO01000002">
    <property type="protein sequence ID" value="ELY22223.1"/>
    <property type="molecule type" value="Genomic_DNA"/>
</dbReference>
<dbReference type="InterPro" id="IPR013396">
    <property type="entry name" value="CRISPR-assoc_prot_Csy4"/>
</dbReference>
<organism evidence="2 3">
    <name type="scientific">Vreelandella titanicae BH1</name>
    <dbReference type="NCBI Taxonomy" id="1204738"/>
    <lineage>
        <taxon>Bacteria</taxon>
        <taxon>Pseudomonadati</taxon>
        <taxon>Pseudomonadota</taxon>
        <taxon>Gammaproteobacteria</taxon>
        <taxon>Oceanospirillales</taxon>
        <taxon>Halomonadaceae</taxon>
        <taxon>Vreelandella</taxon>
    </lineage>
</organism>
<proteinExistence type="predicted"/>
<feature type="region of interest" description="Disordered" evidence="1">
    <location>
        <begin position="183"/>
        <end position="202"/>
    </location>
</feature>
<accession>L9UDB6</accession>
<dbReference type="RefSeq" id="WP_009286533.1">
    <property type="nucleotide sequence ID" value="NZ_AOPO01000002.1"/>
</dbReference>
<dbReference type="AlphaFoldDB" id="L9UDB6"/>
<evidence type="ECO:0000256" key="1">
    <source>
        <dbReference type="SAM" id="MobiDB-lite"/>
    </source>
</evidence>
<evidence type="ECO:0000313" key="3">
    <source>
        <dbReference type="Proteomes" id="UP000011651"/>
    </source>
</evidence>
<name>L9UDB6_9GAMM</name>
<dbReference type="Proteomes" id="UP000011651">
    <property type="component" value="Unassembled WGS sequence"/>
</dbReference>
<comment type="caution">
    <text evidence="2">The sequence shown here is derived from an EMBL/GenBank/DDBJ whole genome shotgun (WGS) entry which is preliminary data.</text>
</comment>
<gene>
    <name evidence="2" type="ORF">HALTITAN_0789</name>
</gene>
<dbReference type="NCBIfam" id="TIGR02563">
    <property type="entry name" value="cas_Csy4"/>
    <property type="match status" value="1"/>
</dbReference>
<dbReference type="PATRIC" id="fig|1204738.3.peg.1171"/>
<dbReference type="InterPro" id="IPR042564">
    <property type="entry name" value="CRISPR-Cas6/Csy4_sf"/>
</dbReference>
<evidence type="ECO:0000313" key="2">
    <source>
        <dbReference type="EMBL" id="ELY22223.1"/>
    </source>
</evidence>
<feature type="compositionally biased region" description="Polar residues" evidence="1">
    <location>
        <begin position="183"/>
        <end position="195"/>
    </location>
</feature>
<dbReference type="Pfam" id="PF09618">
    <property type="entry name" value="Cas_Csy4"/>
    <property type="match status" value="1"/>
</dbReference>
<dbReference type="GO" id="GO:0043571">
    <property type="term" value="P:maintenance of CRISPR repeat elements"/>
    <property type="evidence" value="ECO:0007669"/>
    <property type="project" value="InterPro"/>
</dbReference>
<reference evidence="2 3" key="1">
    <citation type="journal article" date="2013" name="Genome Announc.">
        <title>Draft Genome of the Marine Gammaproteobacterium Halomonas titanicae.</title>
        <authorList>
            <person name="Sanchez-Porro C."/>
            <person name="de la Haba R.R."/>
            <person name="Cruz-Hernandez N."/>
            <person name="Gonzalez J.M."/>
            <person name="Reyes-Guirao C."/>
            <person name="Navarro-Sampedro L."/>
            <person name="Carballo M."/>
            <person name="Ventosa A."/>
        </authorList>
    </citation>
    <scope>NUCLEOTIDE SEQUENCE [LARGE SCALE GENOMIC DNA]</scope>
    <source>
        <strain evidence="2 3">BH1</strain>
    </source>
</reference>
<sequence length="202" mass="22593">MRYFFHIRYLMPSANHAFLAGRCIACLHSFMTGPKITNHGVGVSFPLWATDTVGGSIAFVSKDNNALSNLSSARYFKNIADEGFIEVSGVKMVPSTLEEVRFIRNQHIAKSFPGEIKRRLARGKKRAEKRGETFMPISVVSDRLVDHCHVIPIDSRSSGQRFPLYVQLEALSEESKHDSYNSYGLATQHSHTGSVPNLKHIT</sequence>
<protein>
    <submittedName>
        <fullName evidence="2">CRISPR-associated protein Csy4</fullName>
    </submittedName>
</protein>
<dbReference type="Gene3D" id="3.30.70.2540">
    <property type="entry name" value="CRISPR-associated endoribonuclease Cas6/Csy4"/>
    <property type="match status" value="1"/>
</dbReference>